<dbReference type="Proteomes" id="UP000558488">
    <property type="component" value="Unassembled WGS sequence"/>
</dbReference>
<dbReference type="InterPro" id="IPR001628">
    <property type="entry name" value="Znf_hrmn_rcpt"/>
</dbReference>
<keyword evidence="7 11" id="KW-0675">Receptor</keyword>
<name>A0A7J7QU84_PIPKU</name>
<evidence type="ECO:0000256" key="6">
    <source>
        <dbReference type="ARBA" id="ARBA00023163"/>
    </source>
</evidence>
<evidence type="ECO:0000256" key="8">
    <source>
        <dbReference type="ARBA" id="ARBA00023242"/>
    </source>
</evidence>
<dbReference type="InterPro" id="IPR050234">
    <property type="entry name" value="Nuclear_hormone_rcpt_NR1"/>
</dbReference>
<dbReference type="GO" id="GO:0045944">
    <property type="term" value="P:positive regulation of transcription by RNA polymerase II"/>
    <property type="evidence" value="ECO:0007669"/>
    <property type="project" value="TreeGrafter"/>
</dbReference>
<keyword evidence="12" id="KW-1185">Reference proteome</keyword>
<reference evidence="11 12" key="1">
    <citation type="journal article" date="2020" name="Nature">
        <title>Six reference-quality genomes reveal evolution of bat adaptations.</title>
        <authorList>
            <person name="Jebb D."/>
            <person name="Huang Z."/>
            <person name="Pippel M."/>
            <person name="Hughes G.M."/>
            <person name="Lavrichenko K."/>
            <person name="Devanna P."/>
            <person name="Winkler S."/>
            <person name="Jermiin L.S."/>
            <person name="Skirmuntt E.C."/>
            <person name="Katzourakis A."/>
            <person name="Burkitt-Gray L."/>
            <person name="Ray D.A."/>
            <person name="Sullivan K.A.M."/>
            <person name="Roscito J.G."/>
            <person name="Kirilenko B.M."/>
            <person name="Davalos L.M."/>
            <person name="Corthals A.P."/>
            <person name="Power M.L."/>
            <person name="Jones G."/>
            <person name="Ransome R.D."/>
            <person name="Dechmann D.K.N."/>
            <person name="Locatelli A.G."/>
            <person name="Puechmaille S.J."/>
            <person name="Fedrigo O."/>
            <person name="Jarvis E.D."/>
            <person name="Hiller M."/>
            <person name="Vernes S.C."/>
            <person name="Myers E.W."/>
            <person name="Teeling E.C."/>
        </authorList>
    </citation>
    <scope>NUCLEOTIDE SEQUENCE [LARGE SCALE GENOMIC DNA]</scope>
    <source>
        <strain evidence="11">MPipKuh1</strain>
        <tissue evidence="11">Flight muscle</tissue>
    </source>
</reference>
<dbReference type="EMBL" id="JACAGB010000147">
    <property type="protein sequence ID" value="KAF6267357.1"/>
    <property type="molecule type" value="Genomic_DNA"/>
</dbReference>
<dbReference type="GO" id="GO:0004879">
    <property type="term" value="F:nuclear receptor activity"/>
    <property type="evidence" value="ECO:0007669"/>
    <property type="project" value="TreeGrafter"/>
</dbReference>
<feature type="compositionally biased region" description="Low complexity" evidence="9">
    <location>
        <begin position="158"/>
        <end position="174"/>
    </location>
</feature>
<protein>
    <submittedName>
        <fullName evidence="11">Nuclear receptor subfamily 1 group H member 2</fullName>
    </submittedName>
</protein>
<comment type="caution">
    <text evidence="11">The sequence shown here is derived from an EMBL/GenBank/DDBJ whole genome shotgun (WGS) entry which is preliminary data.</text>
</comment>
<dbReference type="GO" id="GO:0090575">
    <property type="term" value="C:RNA polymerase II transcription regulator complex"/>
    <property type="evidence" value="ECO:0007669"/>
    <property type="project" value="TreeGrafter"/>
</dbReference>
<keyword evidence="4" id="KW-0805">Transcription regulation</keyword>
<evidence type="ECO:0000256" key="5">
    <source>
        <dbReference type="ARBA" id="ARBA00023125"/>
    </source>
</evidence>
<dbReference type="PANTHER" id="PTHR24082">
    <property type="entry name" value="NUCLEAR HORMONE RECEPTOR"/>
    <property type="match status" value="1"/>
</dbReference>
<dbReference type="PROSITE" id="PS00031">
    <property type="entry name" value="NUCLEAR_REC_DBD_1"/>
    <property type="match status" value="1"/>
</dbReference>
<dbReference type="GO" id="GO:0000122">
    <property type="term" value="P:negative regulation of transcription by RNA polymerase II"/>
    <property type="evidence" value="ECO:0007669"/>
    <property type="project" value="TreeGrafter"/>
</dbReference>
<evidence type="ECO:0000259" key="10">
    <source>
        <dbReference type="PROSITE" id="PS51030"/>
    </source>
</evidence>
<evidence type="ECO:0000256" key="3">
    <source>
        <dbReference type="ARBA" id="ARBA00022833"/>
    </source>
</evidence>
<evidence type="ECO:0000256" key="1">
    <source>
        <dbReference type="ARBA" id="ARBA00022723"/>
    </source>
</evidence>
<feature type="region of interest" description="Disordered" evidence="9">
    <location>
        <begin position="111"/>
        <end position="174"/>
    </location>
</feature>
<feature type="compositionally biased region" description="Low complexity" evidence="9">
    <location>
        <begin position="127"/>
        <end position="150"/>
    </location>
</feature>
<evidence type="ECO:0000313" key="11">
    <source>
        <dbReference type="EMBL" id="KAF6267357.1"/>
    </source>
</evidence>
<keyword evidence="8" id="KW-0539">Nucleus</keyword>
<keyword evidence="3" id="KW-0862">Zinc</keyword>
<keyword evidence="6" id="KW-0804">Transcription</keyword>
<organism evidence="11 12">
    <name type="scientific">Pipistrellus kuhlii</name>
    <name type="common">Kuhl's pipistrelle</name>
    <dbReference type="NCBI Taxonomy" id="59472"/>
    <lineage>
        <taxon>Eukaryota</taxon>
        <taxon>Metazoa</taxon>
        <taxon>Chordata</taxon>
        <taxon>Craniata</taxon>
        <taxon>Vertebrata</taxon>
        <taxon>Euteleostomi</taxon>
        <taxon>Mammalia</taxon>
        <taxon>Eutheria</taxon>
        <taxon>Laurasiatheria</taxon>
        <taxon>Chiroptera</taxon>
        <taxon>Yangochiroptera</taxon>
        <taxon>Vespertilionidae</taxon>
        <taxon>Pipistrellus</taxon>
    </lineage>
</organism>
<keyword evidence="1" id="KW-0479">Metal-binding</keyword>
<dbReference type="PRINTS" id="PR00047">
    <property type="entry name" value="STROIDFINGER"/>
</dbReference>
<dbReference type="Gene3D" id="3.30.50.10">
    <property type="entry name" value="Erythroid Transcription Factor GATA-1, subunit A"/>
    <property type="match status" value="1"/>
</dbReference>
<evidence type="ECO:0000313" key="12">
    <source>
        <dbReference type="Proteomes" id="UP000558488"/>
    </source>
</evidence>
<gene>
    <name evidence="11" type="ORF">mPipKuh1_012549</name>
</gene>
<feature type="compositionally biased region" description="Polar residues" evidence="9">
    <location>
        <begin position="1"/>
        <end position="11"/>
    </location>
</feature>
<dbReference type="GO" id="GO:0030154">
    <property type="term" value="P:cell differentiation"/>
    <property type="evidence" value="ECO:0007669"/>
    <property type="project" value="TreeGrafter"/>
</dbReference>
<dbReference type="AlphaFoldDB" id="A0A7J7QU84"/>
<evidence type="ECO:0000256" key="4">
    <source>
        <dbReference type="ARBA" id="ARBA00023015"/>
    </source>
</evidence>
<dbReference type="SMART" id="SM00399">
    <property type="entry name" value="ZnF_C4"/>
    <property type="match status" value="1"/>
</dbReference>
<dbReference type="PANTHER" id="PTHR24082:SF316">
    <property type="entry name" value="OXYSTEROLS RECEPTOR LXR-BETA"/>
    <property type="match status" value="1"/>
</dbReference>
<dbReference type="SUPFAM" id="SSF57716">
    <property type="entry name" value="Glucocorticoid receptor-like (DNA-binding domain)"/>
    <property type="match status" value="1"/>
</dbReference>
<proteinExistence type="predicted"/>
<dbReference type="GO" id="GO:0000978">
    <property type="term" value="F:RNA polymerase II cis-regulatory region sequence-specific DNA binding"/>
    <property type="evidence" value="ECO:0007669"/>
    <property type="project" value="TreeGrafter"/>
</dbReference>
<keyword evidence="5" id="KW-0238">DNA-binding</keyword>
<dbReference type="GO" id="GO:0008270">
    <property type="term" value="F:zinc ion binding"/>
    <property type="evidence" value="ECO:0007669"/>
    <property type="project" value="UniProtKB-KW"/>
</dbReference>
<evidence type="ECO:0000256" key="9">
    <source>
        <dbReference type="SAM" id="MobiDB-lite"/>
    </source>
</evidence>
<dbReference type="PROSITE" id="PS51030">
    <property type="entry name" value="NUCLEAR_REC_DBD_2"/>
    <property type="match status" value="1"/>
</dbReference>
<accession>A0A7J7QU84</accession>
<keyword evidence="2" id="KW-0863">Zinc-finger</keyword>
<evidence type="ECO:0000256" key="7">
    <source>
        <dbReference type="ARBA" id="ARBA00023170"/>
    </source>
</evidence>
<feature type="region of interest" description="Disordered" evidence="9">
    <location>
        <begin position="1"/>
        <end position="80"/>
    </location>
</feature>
<sequence length="174" mass="18060">MSTPTSSSQDTPLPGNVPPPPSAPSSKPVVKEERPEPWPGGPDPDVPGRDGVGSACSVVTPDPAEEPERKRKKGPAPKMLGHELCRVCGDKASGFHYNVLSCEGCKGFFRRSVASSPRSRSARRRFGSSSSSSSSSSHRPRLASAAARPRGPGPPPEGRTAAAARAPGKARVSS</sequence>
<dbReference type="InterPro" id="IPR013088">
    <property type="entry name" value="Znf_NHR/GATA"/>
</dbReference>
<dbReference type="Pfam" id="PF00105">
    <property type="entry name" value="zf-C4"/>
    <property type="match status" value="1"/>
</dbReference>
<evidence type="ECO:0000256" key="2">
    <source>
        <dbReference type="ARBA" id="ARBA00022771"/>
    </source>
</evidence>
<feature type="domain" description="Nuclear receptor" evidence="10">
    <location>
        <begin position="82"/>
        <end position="113"/>
    </location>
</feature>